<dbReference type="PANTHER" id="PTHR47331:SF1">
    <property type="entry name" value="GAG-LIKE PROTEIN"/>
    <property type="match status" value="1"/>
</dbReference>
<dbReference type="EMBL" id="CACRXK020003090">
    <property type="protein sequence ID" value="CAB3997411.1"/>
    <property type="molecule type" value="Genomic_DNA"/>
</dbReference>
<proteinExistence type="predicted"/>
<dbReference type="SUPFAM" id="SSF52540">
    <property type="entry name" value="P-loop containing nucleoside triphosphate hydrolases"/>
    <property type="match status" value="1"/>
</dbReference>
<keyword evidence="3" id="KW-1185">Reference proteome</keyword>
<dbReference type="GO" id="GO:0016887">
    <property type="term" value="F:ATP hydrolysis activity"/>
    <property type="evidence" value="ECO:0007669"/>
    <property type="project" value="InterPro"/>
</dbReference>
<feature type="compositionally biased region" description="Basic and acidic residues" evidence="1">
    <location>
        <begin position="610"/>
        <end position="629"/>
    </location>
</feature>
<protein>
    <submittedName>
        <fullName evidence="2">PREDICTED: uncharacterized protein LOC107342904</fullName>
    </submittedName>
</protein>
<name>A0A7D9I3A9_PARCT</name>
<evidence type="ECO:0000313" key="3">
    <source>
        <dbReference type="Proteomes" id="UP001152795"/>
    </source>
</evidence>
<dbReference type="InterPro" id="IPR005312">
    <property type="entry name" value="DUF1759"/>
</dbReference>
<evidence type="ECO:0000256" key="1">
    <source>
        <dbReference type="SAM" id="MobiDB-lite"/>
    </source>
</evidence>
<dbReference type="InterPro" id="IPR027417">
    <property type="entry name" value="P-loop_NTPase"/>
</dbReference>
<dbReference type="FunFam" id="3.40.50.300:FF:001053">
    <property type="entry name" value="Midasin"/>
    <property type="match status" value="1"/>
</dbReference>
<dbReference type="PANTHER" id="PTHR47331">
    <property type="entry name" value="PHD-TYPE DOMAIN-CONTAINING PROTEIN"/>
    <property type="match status" value="1"/>
</dbReference>
<reference evidence="2" key="1">
    <citation type="submission" date="2020-04" db="EMBL/GenBank/DDBJ databases">
        <authorList>
            <person name="Alioto T."/>
            <person name="Alioto T."/>
            <person name="Gomez Garrido J."/>
        </authorList>
    </citation>
    <scope>NUCLEOTIDE SEQUENCE</scope>
    <source>
        <strain evidence="2">A484AB</strain>
    </source>
</reference>
<feature type="region of interest" description="Disordered" evidence="1">
    <location>
        <begin position="604"/>
        <end position="634"/>
    </location>
</feature>
<comment type="caution">
    <text evidence="2">The sequence shown here is derived from an EMBL/GenBank/DDBJ whole genome shotgun (WGS) entry which is preliminary data.</text>
</comment>
<accession>A0A7D9I3A9</accession>
<dbReference type="Proteomes" id="UP001152795">
    <property type="component" value="Unassembled WGS sequence"/>
</dbReference>
<dbReference type="OrthoDB" id="8064889at2759"/>
<dbReference type="Pfam" id="PF07728">
    <property type="entry name" value="AAA_5"/>
    <property type="match status" value="1"/>
</dbReference>
<sequence length="1327" mass="152125">MGDGNEHSIEELRKIRSTAKANVTRKINKLSELISNNNIQAVEETKNYLYETVNEFQLAHKAYHEKLENEVEKSNSSQYCAAVLEEAEKHKIKVHLWLSEQQKNDIEVRPDDSISNVSSLRSRKSKSSSVRSSASAKAKAAAKKAALEAKAASLQRLHELQFEELKLQQRKAEIELRGEIAVAEAERRVYEESEVEEMYSQVKKSTVSHEHSEKMNYVSTSSPAIESSKQHAQPNVPNLPLNDKLENPIPFNVPLDPKEWNNYHRNNQNRNNHHESFRDESFQMLKEAQDRQNTVLRQLIEQQQQGVMALTLPQPTMQIFNGDPTSYCDFVRAFEHLVERKTTSPSARLYYLVQYTSGHVQELMKSCLSMKPSEGYMEATRLLRERYGQSYQIASAHVNRLINGPVIKPDDGVELQRFSIQLTSCANTLKEIGCIGKLDNSENLKRIINRLPTAMRYKWRDAVDRIVEQERRDITINDVTKFVTSRARAANHPVFGKVERERKERIDPDQRRLRPSGIRANGFAIHGEEENQEGSTKRRTCPSCKQNHWLSRCERFRKQSLEDRQKFVKDEKLCNNCLLPGHYVRSCTKQSFCKVPECTGKHSTFLHPKSNTDSKKTDQQNKEEPKESGEESTAAHTAYIKMSVKPNISTRSSSATGLAIVPVRVKAKGGSASVETYAFLDSGSNTSFCTETLLKQLNVSGSRTNLSLTTIQGENVPAQCSLVSLEVSDLSAVNHVDLPVVYSRPSLPISPDAIGKEEDIHQRLKVLVTELHDDLIERNGNSHVSGQFEWVDGQLVKALKNGHWLLIDNVNFCSPSVLDRLNGLLEPGGVLSINERGVIDGEIPVVKPHPDFRLIFAMDSRHGEISRAMRNRGVEIFMMQEDCDTDDLCSMLYASGCRNSTAIQTLSNFHDQNKKGSLLQTIHTGSLMSELWQRGIELEKSLVMSMNHVYGQMCDLPQFMTEEQLVLEPSKLLKHKLKPTATSFQKDAIHAMITWHATPLEILIEDISKSPLRDVRIVINIFLEWCSKEDWRTRLDWLKSSLLPSRIGSDRFTSESEIADYCLQKLFESKVVKLLYDIYGKLEMNYIDCKFDASYQPVNVRVNGPLYKYISCKIHWDEEMSGQFTSYINRVYLLWTFLALEGEAESYLKFVDKEQLNTPLTPLTLSFAYMKRDMRSDMRSESLPHKGIAHIFPLLHSFQECMRYLLESSNLDFKDNVAYEIWVSLRQYKQFFDACTQCYSQDENYHVLFDIRWKFFSNETLGTICKFLNGHCCEISALGKLLSVKKCLDEMCSRDDELAVCRWKMIHDFEHPSVFVFEEMCLLWKHA</sequence>
<dbReference type="GO" id="GO:0005524">
    <property type="term" value="F:ATP binding"/>
    <property type="evidence" value="ECO:0007669"/>
    <property type="project" value="InterPro"/>
</dbReference>
<dbReference type="Gene3D" id="3.40.50.300">
    <property type="entry name" value="P-loop containing nucleotide triphosphate hydrolases"/>
    <property type="match status" value="1"/>
</dbReference>
<dbReference type="InterPro" id="IPR011704">
    <property type="entry name" value="ATPase_dyneun-rel_AAA"/>
</dbReference>
<dbReference type="Pfam" id="PF03564">
    <property type="entry name" value="DUF1759"/>
    <property type="match status" value="1"/>
</dbReference>
<organism evidence="2 3">
    <name type="scientific">Paramuricea clavata</name>
    <name type="common">Red gorgonian</name>
    <name type="synonym">Violescent sea-whip</name>
    <dbReference type="NCBI Taxonomy" id="317549"/>
    <lineage>
        <taxon>Eukaryota</taxon>
        <taxon>Metazoa</taxon>
        <taxon>Cnidaria</taxon>
        <taxon>Anthozoa</taxon>
        <taxon>Octocorallia</taxon>
        <taxon>Malacalcyonacea</taxon>
        <taxon>Plexauridae</taxon>
        <taxon>Paramuricea</taxon>
    </lineage>
</organism>
<feature type="region of interest" description="Disordered" evidence="1">
    <location>
        <begin position="109"/>
        <end position="135"/>
    </location>
</feature>
<gene>
    <name evidence="2" type="ORF">PACLA_8A078404</name>
</gene>
<evidence type="ECO:0000313" key="2">
    <source>
        <dbReference type="EMBL" id="CAB3997411.1"/>
    </source>
</evidence>